<dbReference type="Proteomes" id="UP000324831">
    <property type="component" value="Unassembled WGS sequence"/>
</dbReference>
<protein>
    <submittedName>
        <fullName evidence="2">Uncharacterized protein</fullName>
    </submittedName>
</protein>
<dbReference type="EMBL" id="BIMN01000002">
    <property type="protein sequence ID" value="GCE63480.1"/>
    <property type="molecule type" value="Genomic_DNA"/>
</dbReference>
<name>A0A478FTW9_9MOLU</name>
<feature type="coiled-coil region" evidence="1">
    <location>
        <begin position="232"/>
        <end position="313"/>
    </location>
</feature>
<comment type="caution">
    <text evidence="2">The sequence shown here is derived from an EMBL/GenBank/DDBJ whole genome shotgun (WGS) entry which is preliminary data.</text>
</comment>
<organism evidence="2 3">
    <name type="scientific">Candidatus Mycoplasma haematohominis</name>
    <dbReference type="NCBI Taxonomy" id="1494318"/>
    <lineage>
        <taxon>Bacteria</taxon>
        <taxon>Bacillati</taxon>
        <taxon>Mycoplasmatota</taxon>
        <taxon>Mollicutes</taxon>
        <taxon>Mycoplasmataceae</taxon>
        <taxon>Mycoplasma</taxon>
    </lineage>
</organism>
<reference evidence="2 3" key="1">
    <citation type="submission" date="2019-01" db="EMBL/GenBank/DDBJ databases">
        <title>Draft genome sequences of Candidatus Mycoplasma haemohominis SWG34-3 identified from a patient with pyrexia, anemia and liver dysfunction.</title>
        <authorList>
            <person name="Sekizuka T."/>
            <person name="Hattori N."/>
            <person name="Katano H."/>
            <person name="Takuma T."/>
            <person name="Ito T."/>
            <person name="Arai N."/>
            <person name="Yanai R."/>
            <person name="Ishii S."/>
            <person name="Miura Y."/>
            <person name="Tokunaga T."/>
            <person name="Watanabe H."/>
            <person name="Nomura N."/>
            <person name="Eguchi J."/>
            <person name="Arai T."/>
            <person name="Hasegawa H."/>
            <person name="Nakamaki T."/>
            <person name="Wakita T."/>
            <person name="Niki Y."/>
            <person name="Kuroda M."/>
        </authorList>
    </citation>
    <scope>NUCLEOTIDE SEQUENCE [LARGE SCALE GENOMIC DNA]</scope>
    <source>
        <strain evidence="2">SWG34-3</strain>
    </source>
</reference>
<evidence type="ECO:0000313" key="2">
    <source>
        <dbReference type="EMBL" id="GCE63480.1"/>
    </source>
</evidence>
<dbReference type="AlphaFoldDB" id="A0A478FTW9"/>
<sequence>MSQLLILPTSIGTFSTTLKTGFSIGLLGVSSVSAAVATWQNKNEASKNEIKEAMKPVQETFTKTIPDFLKGEIIDGGSKIFQAYGSWHEKIEKDTFSTSNPLFSTLKTWEAAAVKGIEAAPTTISNNSGLIEEVNYYIFEIGNIVLEVIPHIKTILADTMKQALNPENSEGLISIQKIEKIIKDSGFNDLSSAVSGMASTLPETIGQINQEQIDTAINVLKNLKDSDITEFEKKVKGNADQIKNEKEKYKDNPEELMKVLLLGKDYAENLKKEVETLTNAIKAKKENLKSKLGNNSEAAIQALETALEGLKNKLGQVQK</sequence>
<evidence type="ECO:0000256" key="1">
    <source>
        <dbReference type="SAM" id="Coils"/>
    </source>
</evidence>
<evidence type="ECO:0000313" key="3">
    <source>
        <dbReference type="Proteomes" id="UP000324831"/>
    </source>
</evidence>
<proteinExistence type="predicted"/>
<gene>
    <name evidence="2" type="ORF">MHSWG343_04770</name>
</gene>
<dbReference type="SUPFAM" id="SSF58113">
    <property type="entry name" value="Apolipoprotein A-I"/>
    <property type="match status" value="1"/>
</dbReference>
<keyword evidence="1" id="KW-0175">Coiled coil</keyword>
<accession>A0A478FTW9</accession>